<evidence type="ECO:0000256" key="2">
    <source>
        <dbReference type="ARBA" id="ARBA00012438"/>
    </source>
</evidence>
<keyword evidence="7" id="KW-1185">Reference proteome</keyword>
<evidence type="ECO:0000259" key="5">
    <source>
        <dbReference type="PROSITE" id="PS50109"/>
    </source>
</evidence>
<sequence>MSTPALSLKKLYLRRMLPALLLVLLFFIAEMLYQQLHNQRALQDQFMQIQMGQTAQLLEEPVWRFSDSVIHSILIRLYQEEPVVCVRLEHARDLRQPVQLGSCDQQSAGMEVYSRPVVYQSPGGPRELAELTVWATSSFSLPALVREIIYSLLLTLLIFTVFASFTLRTFQKMILRPLRAFSRSLRHYQATGEKQPVNWQSSDELGQLIYEYNQSLQIQAEAEERAHRAREAAEQALAQLKQAQESLIQSEKLASLGGLVAGVAHEINTPVGNSVTVATTMLDHTDSLSKKVAGGQLTRSDLQGYLEMMQEAGQLLYRNVQKAADLIQHFKQVAVDQTSAQRRRFDLQKTLEEVVYTLKPQLKSTPHQIQLDLLPHVQMDSYPGALGQVISNLVSNALIHAFPDQQAGVITLRMEPPEGEQVVIWVEDTGQGMPPEMLGKAFDPFFTTKLGQGGSGLGLHIVYNLVQGVLGGKISVTHPAGQGLVFRLVLPLIAPQKQSKGDTPREVE</sequence>
<accession>A0ABW8PWG4</accession>
<dbReference type="InterPro" id="IPR004358">
    <property type="entry name" value="Sig_transdc_His_kin-like_C"/>
</dbReference>
<dbReference type="RefSeq" id="WP_405337454.1">
    <property type="nucleotide sequence ID" value="NZ_JBANFI010000002.1"/>
</dbReference>
<keyword evidence="6" id="KW-0418">Kinase</keyword>
<keyword evidence="4" id="KW-1133">Transmembrane helix</keyword>
<keyword evidence="4" id="KW-0472">Membrane</keyword>
<protein>
    <recommendedName>
        <fullName evidence="2">histidine kinase</fullName>
        <ecNumber evidence="2">2.7.13.3</ecNumber>
    </recommendedName>
</protein>
<name>A0ABW8PWG4_9GAMM</name>
<dbReference type="GO" id="GO:0016301">
    <property type="term" value="F:kinase activity"/>
    <property type="evidence" value="ECO:0007669"/>
    <property type="project" value="UniProtKB-KW"/>
</dbReference>
<dbReference type="SMART" id="SM00387">
    <property type="entry name" value="HATPase_c"/>
    <property type="match status" value="1"/>
</dbReference>
<dbReference type="EC" id="2.7.13.3" evidence="2"/>
<feature type="transmembrane region" description="Helical" evidence="4">
    <location>
        <begin position="12"/>
        <end position="33"/>
    </location>
</feature>
<evidence type="ECO:0000256" key="4">
    <source>
        <dbReference type="SAM" id="Phobius"/>
    </source>
</evidence>
<organism evidence="6 7">
    <name type="scientific">Marinospirillum alkalitolerans</name>
    <dbReference type="NCBI Taxonomy" id="3123374"/>
    <lineage>
        <taxon>Bacteria</taxon>
        <taxon>Pseudomonadati</taxon>
        <taxon>Pseudomonadota</taxon>
        <taxon>Gammaproteobacteria</taxon>
        <taxon>Oceanospirillales</taxon>
        <taxon>Oceanospirillaceae</taxon>
        <taxon>Marinospirillum</taxon>
    </lineage>
</organism>
<dbReference type="InterPro" id="IPR003594">
    <property type="entry name" value="HATPase_dom"/>
</dbReference>
<dbReference type="SUPFAM" id="SSF55874">
    <property type="entry name" value="ATPase domain of HSP90 chaperone/DNA topoisomerase II/histidine kinase"/>
    <property type="match status" value="1"/>
</dbReference>
<feature type="coiled-coil region" evidence="3">
    <location>
        <begin position="219"/>
        <end position="253"/>
    </location>
</feature>
<comment type="caution">
    <text evidence="6">The sequence shown here is derived from an EMBL/GenBank/DDBJ whole genome shotgun (WGS) entry which is preliminary data.</text>
</comment>
<dbReference type="EMBL" id="JBANFI010000002">
    <property type="protein sequence ID" value="MFK7160204.1"/>
    <property type="molecule type" value="Genomic_DNA"/>
</dbReference>
<dbReference type="InterPro" id="IPR036097">
    <property type="entry name" value="HisK_dim/P_sf"/>
</dbReference>
<dbReference type="InterPro" id="IPR005467">
    <property type="entry name" value="His_kinase_dom"/>
</dbReference>
<comment type="catalytic activity">
    <reaction evidence="1">
        <text>ATP + protein L-histidine = ADP + protein N-phospho-L-histidine.</text>
        <dbReference type="EC" id="2.7.13.3"/>
    </reaction>
</comment>
<dbReference type="SUPFAM" id="SSF47384">
    <property type="entry name" value="Homodimeric domain of signal transducing histidine kinase"/>
    <property type="match status" value="1"/>
</dbReference>
<evidence type="ECO:0000256" key="3">
    <source>
        <dbReference type="SAM" id="Coils"/>
    </source>
</evidence>
<proteinExistence type="predicted"/>
<dbReference type="PROSITE" id="PS50109">
    <property type="entry name" value="HIS_KIN"/>
    <property type="match status" value="1"/>
</dbReference>
<dbReference type="Gene3D" id="1.10.287.130">
    <property type="match status" value="1"/>
</dbReference>
<dbReference type="PANTHER" id="PTHR43065">
    <property type="entry name" value="SENSOR HISTIDINE KINASE"/>
    <property type="match status" value="1"/>
</dbReference>
<feature type="domain" description="Histidine kinase" evidence="5">
    <location>
        <begin position="262"/>
        <end position="494"/>
    </location>
</feature>
<feature type="transmembrane region" description="Helical" evidence="4">
    <location>
        <begin position="148"/>
        <end position="170"/>
    </location>
</feature>
<gene>
    <name evidence="6" type="ORF">V6U78_04045</name>
</gene>
<keyword evidence="4" id="KW-0812">Transmembrane</keyword>
<dbReference type="PANTHER" id="PTHR43065:SF42">
    <property type="entry name" value="TWO-COMPONENT SENSOR PPRA"/>
    <property type="match status" value="1"/>
</dbReference>
<dbReference type="Gene3D" id="3.30.565.10">
    <property type="entry name" value="Histidine kinase-like ATPase, C-terminal domain"/>
    <property type="match status" value="1"/>
</dbReference>
<dbReference type="PRINTS" id="PR00344">
    <property type="entry name" value="BCTRLSENSOR"/>
</dbReference>
<keyword evidence="3" id="KW-0175">Coiled coil</keyword>
<dbReference type="InterPro" id="IPR036890">
    <property type="entry name" value="HATPase_C_sf"/>
</dbReference>
<evidence type="ECO:0000313" key="7">
    <source>
        <dbReference type="Proteomes" id="UP001621714"/>
    </source>
</evidence>
<dbReference type="Pfam" id="PF02518">
    <property type="entry name" value="HATPase_c"/>
    <property type="match status" value="1"/>
</dbReference>
<evidence type="ECO:0000313" key="6">
    <source>
        <dbReference type="EMBL" id="MFK7160204.1"/>
    </source>
</evidence>
<reference evidence="6 7" key="1">
    <citation type="submission" date="2024-02" db="EMBL/GenBank/DDBJ databases">
        <title>Marinospirillum sp. MEB 164 isolated from Lonar lake sediment.</title>
        <authorList>
            <person name="Joshi A."/>
            <person name="Thite S."/>
        </authorList>
    </citation>
    <scope>NUCLEOTIDE SEQUENCE [LARGE SCALE GENOMIC DNA]</scope>
    <source>
        <strain evidence="6 7">MEB164</strain>
    </source>
</reference>
<evidence type="ECO:0000256" key="1">
    <source>
        <dbReference type="ARBA" id="ARBA00000085"/>
    </source>
</evidence>
<keyword evidence="6" id="KW-0808">Transferase</keyword>
<dbReference type="Proteomes" id="UP001621714">
    <property type="component" value="Unassembled WGS sequence"/>
</dbReference>